<dbReference type="GO" id="GO:0000030">
    <property type="term" value="F:mannosyltransferase activity"/>
    <property type="evidence" value="ECO:0007669"/>
    <property type="project" value="InterPro"/>
</dbReference>
<dbReference type="AlphaFoldDB" id="G0V918"/>
<evidence type="ECO:0000256" key="6">
    <source>
        <dbReference type="SAM" id="Phobius"/>
    </source>
</evidence>
<evidence type="ECO:0008006" key="9">
    <source>
        <dbReference type="Google" id="ProtNLM"/>
    </source>
</evidence>
<dbReference type="InParanoid" id="G0V918"/>
<keyword evidence="3" id="KW-0808">Transferase</keyword>
<dbReference type="GO" id="GO:0016020">
    <property type="term" value="C:membrane"/>
    <property type="evidence" value="ECO:0007669"/>
    <property type="project" value="UniProtKB-SubCell"/>
</dbReference>
<keyword evidence="6" id="KW-1133">Transmembrane helix</keyword>
<sequence length="651" mass="75264">MAAPLVSDSKRVLLFMMRKLSISLQTRKIYKLIVTLLICLFIPLIIIQSRYSDNDSIRSIKYKYNSLQNIKTVAQKKDLLNIDLTKTLRFKDFNRSPVHIETLGQKYTENQLLGYVSNLESQGGKDRATIGDYEREATCDTLQYINKVEYSKETKYLPLDLVRVRKELMTNPKFEFLRKQMHANNDAEKDLSDLEIVQKYWFTFGGVSVWSDEYQCFFVYSRVIFSKIPRRNHPHFSLVAAQAFDKNWNEIIGLKVPYVDLNIPADVEKELEKLDNDLGLYKCDHLKAIGKDASFDKCVEEQTKIKLKAEKRKDEIISKYFRMYPSVLEIEFKSADKSYLGPEDPHVIMKGGINGDGIEEPLVFFNMLDHYSDSNRRMFTFSPHRKTEPMIRMTINGRKVKRIEKNWAPFFVKQSNTESAFSRGTVHLIYSFFPLEILKCSLNDGICDTVFEADTLESTKESEFLSMRGSTQFYKLPSDLPQVKGKQIWVGFPKFHLNGCGCGFKYYRPMISVLVEHNGVYNLELVVPSLDFGINVLSWDLKGHYCFDVNVLNPNSINYWEIVNQNPKTLEFDDYMSLTVSEADSNTEIVVVKGLLNYVLGIYRDKPMKEDFEINKSSNMIIGKTVGCVAKATRDDCKEYGKTHPESDKDS</sequence>
<keyword evidence="6" id="KW-0472">Membrane</keyword>
<reference key="2">
    <citation type="submission" date="2011-08" db="EMBL/GenBank/DDBJ databases">
        <title>Genome sequence of Naumovozyma castellii.</title>
        <authorList>
            <person name="Gordon J.L."/>
            <person name="Armisen D."/>
            <person name="Proux-Wera E."/>
            <person name="OhEigeartaigh S.S."/>
            <person name="Byrne K.P."/>
            <person name="Wolfe K.H."/>
        </authorList>
    </citation>
    <scope>NUCLEOTIDE SEQUENCE</scope>
    <source>
        <strain>Type strain:CBS 4309</strain>
    </source>
</reference>
<dbReference type="Proteomes" id="UP000001640">
    <property type="component" value="Chromosome 1"/>
</dbReference>
<protein>
    <recommendedName>
        <fullName evidence="9">Glycosyltransferase family 91 protein</fullName>
    </recommendedName>
</protein>
<dbReference type="GeneID" id="96901444"/>
<gene>
    <name evidence="7" type="primary">NCAS0A14100</name>
    <name evidence="7" type="ordered locus">NCAS_0A14100</name>
</gene>
<reference evidence="7 8" key="1">
    <citation type="journal article" date="2011" name="Proc. Natl. Acad. Sci. U.S.A.">
        <title>Evolutionary erosion of yeast sex chromosomes by mating-type switching accidents.</title>
        <authorList>
            <person name="Gordon J.L."/>
            <person name="Armisen D."/>
            <person name="Proux-Wera E."/>
            <person name="Oheigeartaigh S.S."/>
            <person name="Byrne K.P."/>
            <person name="Wolfe K.H."/>
        </authorList>
    </citation>
    <scope>NUCLEOTIDE SEQUENCE [LARGE SCALE GENOMIC DNA]</scope>
    <source>
        <strain evidence="8">ATCC 76901 / BCRC 22586 / CBS 4309 / NBRC 1992 / NRRL Y-12630</strain>
    </source>
</reference>
<dbReference type="STRING" id="1064592.G0V918"/>
<evidence type="ECO:0000256" key="2">
    <source>
        <dbReference type="ARBA" id="ARBA00009486"/>
    </source>
</evidence>
<comment type="similarity">
    <text evidence="2">Belongs to the BMT family.</text>
</comment>
<feature type="transmembrane region" description="Helical" evidence="6">
    <location>
        <begin position="29"/>
        <end position="47"/>
    </location>
</feature>
<dbReference type="RefSeq" id="XP_003674347.1">
    <property type="nucleotide sequence ID" value="XM_003674299.1"/>
</dbReference>
<keyword evidence="6" id="KW-0812">Transmembrane</keyword>
<dbReference type="KEGG" id="ncs:NCAS_0A14100"/>
<keyword evidence="3" id="KW-0328">Glycosyltransferase</keyword>
<keyword evidence="5" id="KW-0961">Cell wall biogenesis/degradation</keyword>
<proteinExistence type="inferred from homology"/>
<dbReference type="GO" id="GO:0071555">
    <property type="term" value="P:cell wall organization"/>
    <property type="evidence" value="ECO:0007669"/>
    <property type="project" value="UniProtKB-KW"/>
</dbReference>
<dbReference type="HOGENOM" id="CLU_013841_0_0_1"/>
<dbReference type="Pfam" id="PF12141">
    <property type="entry name" value="BMT"/>
    <property type="match status" value="2"/>
</dbReference>
<evidence type="ECO:0000256" key="3">
    <source>
        <dbReference type="ARBA" id="ARBA00022676"/>
    </source>
</evidence>
<comment type="subcellular location">
    <subcellularLocation>
        <location evidence="1">Membrane</location>
        <topology evidence="1">Single-pass type II membrane protein</topology>
    </subcellularLocation>
</comment>
<evidence type="ECO:0000256" key="4">
    <source>
        <dbReference type="ARBA" id="ARBA00022968"/>
    </source>
</evidence>
<evidence type="ECO:0000313" key="7">
    <source>
        <dbReference type="EMBL" id="CCC67968.1"/>
    </source>
</evidence>
<evidence type="ECO:0000313" key="8">
    <source>
        <dbReference type="Proteomes" id="UP000001640"/>
    </source>
</evidence>
<keyword evidence="8" id="KW-1185">Reference proteome</keyword>
<organism evidence="7 8">
    <name type="scientific">Naumovozyma castellii</name>
    <name type="common">Yeast</name>
    <name type="synonym">Saccharomyces castellii</name>
    <dbReference type="NCBI Taxonomy" id="27288"/>
    <lineage>
        <taxon>Eukaryota</taxon>
        <taxon>Fungi</taxon>
        <taxon>Dikarya</taxon>
        <taxon>Ascomycota</taxon>
        <taxon>Saccharomycotina</taxon>
        <taxon>Saccharomycetes</taxon>
        <taxon>Saccharomycetales</taxon>
        <taxon>Saccharomycetaceae</taxon>
        <taxon>Naumovozyma</taxon>
    </lineage>
</organism>
<evidence type="ECO:0000256" key="1">
    <source>
        <dbReference type="ARBA" id="ARBA00004606"/>
    </source>
</evidence>
<accession>G0V918</accession>
<dbReference type="eggNOG" id="ENOG502QTZG">
    <property type="taxonomic scope" value="Eukaryota"/>
</dbReference>
<name>G0V918_NAUCA</name>
<dbReference type="InterPro" id="IPR021988">
    <property type="entry name" value="BMT1"/>
</dbReference>
<dbReference type="OMA" id="VYIVYQW"/>
<dbReference type="EMBL" id="HE576752">
    <property type="protein sequence ID" value="CCC67968.1"/>
    <property type="molecule type" value="Genomic_DNA"/>
</dbReference>
<keyword evidence="4" id="KW-0735">Signal-anchor</keyword>
<dbReference type="OrthoDB" id="3631276at2759"/>
<evidence type="ECO:0000256" key="5">
    <source>
        <dbReference type="ARBA" id="ARBA00023316"/>
    </source>
</evidence>